<evidence type="ECO:0000259" key="9">
    <source>
        <dbReference type="SMART" id="SM00563"/>
    </source>
</evidence>
<feature type="domain" description="Phospholipid/glycerol acyltransferase" evidence="9">
    <location>
        <begin position="485"/>
        <end position="601"/>
    </location>
</feature>
<dbReference type="PANTHER" id="PTHR43266:SF2">
    <property type="entry name" value="MAJOR FACILITATOR SUPERFAMILY (MFS) PROFILE DOMAIN-CONTAINING PROTEIN"/>
    <property type="match status" value="1"/>
</dbReference>
<dbReference type="RefSeq" id="WP_155303835.1">
    <property type="nucleotide sequence ID" value="NZ_AP021875.1"/>
</dbReference>
<feature type="transmembrane region" description="Helical" evidence="8">
    <location>
        <begin position="204"/>
        <end position="222"/>
    </location>
</feature>
<reference evidence="10 11" key="1">
    <citation type="submission" date="2019-11" db="EMBL/GenBank/DDBJ databases">
        <title>Comparative genomics of hydrocarbon-degrading Desulfosarcina strains.</title>
        <authorList>
            <person name="Watanabe M."/>
            <person name="Kojima H."/>
            <person name="Fukui M."/>
        </authorList>
    </citation>
    <scope>NUCLEOTIDE SEQUENCE [LARGE SCALE GENOMIC DNA]</scope>
    <source>
        <strain evidence="10 11">PP31</strain>
    </source>
</reference>
<dbReference type="Proteomes" id="UP000427769">
    <property type="component" value="Chromosome"/>
</dbReference>
<feature type="transmembrane region" description="Helical" evidence="8">
    <location>
        <begin position="324"/>
        <end position="342"/>
    </location>
</feature>
<evidence type="ECO:0000256" key="5">
    <source>
        <dbReference type="ARBA" id="ARBA00022989"/>
    </source>
</evidence>
<dbReference type="EMBL" id="AP021875">
    <property type="protein sequence ID" value="BBO74860.1"/>
    <property type="molecule type" value="Genomic_DNA"/>
</dbReference>
<feature type="transmembrane region" description="Helical" evidence="8">
    <location>
        <begin position="362"/>
        <end position="388"/>
    </location>
</feature>
<feature type="compositionally biased region" description="Polar residues" evidence="7">
    <location>
        <begin position="1"/>
        <end position="21"/>
    </location>
</feature>
<dbReference type="KEGG" id="dwd:DSCW_22770"/>
<dbReference type="GO" id="GO:0022857">
    <property type="term" value="F:transmembrane transporter activity"/>
    <property type="evidence" value="ECO:0007669"/>
    <property type="project" value="InterPro"/>
</dbReference>
<keyword evidence="11" id="KW-1185">Reference proteome</keyword>
<keyword evidence="6 8" id="KW-0472">Membrane</keyword>
<dbReference type="InterPro" id="IPR036259">
    <property type="entry name" value="MFS_trans_sf"/>
</dbReference>
<dbReference type="Pfam" id="PF01553">
    <property type="entry name" value="Acyltransferase"/>
    <property type="match status" value="1"/>
</dbReference>
<dbReference type="InterPro" id="IPR002123">
    <property type="entry name" value="Plipid/glycerol_acylTrfase"/>
</dbReference>
<feature type="transmembrane region" description="Helical" evidence="8">
    <location>
        <begin position="292"/>
        <end position="312"/>
    </location>
</feature>
<dbReference type="CDD" id="cd07989">
    <property type="entry name" value="LPLAT_AGPAT-like"/>
    <property type="match status" value="1"/>
</dbReference>
<proteinExistence type="predicted"/>
<dbReference type="InterPro" id="IPR011701">
    <property type="entry name" value="MFS"/>
</dbReference>
<keyword evidence="5 8" id="KW-1133">Transmembrane helix</keyword>
<evidence type="ECO:0000313" key="11">
    <source>
        <dbReference type="Proteomes" id="UP000427769"/>
    </source>
</evidence>
<dbReference type="AlphaFoldDB" id="A0A5K7Z2H9"/>
<feature type="transmembrane region" description="Helical" evidence="8">
    <location>
        <begin position="82"/>
        <end position="106"/>
    </location>
</feature>
<evidence type="ECO:0000256" key="2">
    <source>
        <dbReference type="ARBA" id="ARBA00022448"/>
    </source>
</evidence>
<dbReference type="SUPFAM" id="SSF103473">
    <property type="entry name" value="MFS general substrate transporter"/>
    <property type="match status" value="1"/>
</dbReference>
<keyword evidence="4 8" id="KW-0812">Transmembrane</keyword>
<keyword evidence="2" id="KW-0813">Transport</keyword>
<dbReference type="CDD" id="cd06173">
    <property type="entry name" value="MFS_MefA_like"/>
    <property type="match status" value="1"/>
</dbReference>
<accession>A0A5K7Z2H9</accession>
<dbReference type="Gene3D" id="1.20.1250.20">
    <property type="entry name" value="MFS general substrate transporter like domains"/>
    <property type="match status" value="1"/>
</dbReference>
<dbReference type="PANTHER" id="PTHR43266">
    <property type="entry name" value="MACROLIDE-EFFLUX PROTEIN"/>
    <property type="match status" value="1"/>
</dbReference>
<dbReference type="SMART" id="SM00563">
    <property type="entry name" value="PlsC"/>
    <property type="match status" value="1"/>
</dbReference>
<dbReference type="Pfam" id="PF07690">
    <property type="entry name" value="MFS_1"/>
    <property type="match status" value="1"/>
</dbReference>
<comment type="subcellular location">
    <subcellularLocation>
        <location evidence="1">Cell membrane</location>
        <topology evidence="1">Multi-pass membrane protein</topology>
    </subcellularLocation>
</comment>
<dbReference type="OrthoDB" id="9799237at2"/>
<evidence type="ECO:0000256" key="3">
    <source>
        <dbReference type="ARBA" id="ARBA00022475"/>
    </source>
</evidence>
<evidence type="ECO:0000256" key="6">
    <source>
        <dbReference type="ARBA" id="ARBA00023136"/>
    </source>
</evidence>
<dbReference type="GO" id="GO:0005886">
    <property type="term" value="C:plasma membrane"/>
    <property type="evidence" value="ECO:0007669"/>
    <property type="project" value="UniProtKB-SubCell"/>
</dbReference>
<evidence type="ECO:0000256" key="7">
    <source>
        <dbReference type="SAM" id="MobiDB-lite"/>
    </source>
</evidence>
<name>A0A5K7Z2H9_9BACT</name>
<sequence length="663" mass="73319">MHKRISQTGQATRNDWAENTSKGGGFAAKGQRGPLELMYSRRFAPFFWTQFMGAFNDNVFKNALMLLIAFTASRQLGASSDVIINLAAGLFILPFFLFSATAGQIADKMEKSLLIRRIKMLEIAIMAVAGLAFYTGSTVLLLGLLFLMGSQSAFFGPVKYSIMPEHLKSEEIVGGNALVEMGTFIAILLGTLCGGVWIQLPNGTQTIGFVLVGVALIGWWASHKIPPTVVHSPNLTVRWNLVCETFRTIGHARRQRSVFQSILGISWFWLLGAAYLTQLPNFTKTVLMGDESVVTLLLTLFSIGVGIGSILCERLSDKKVELGLVPLGSLGLSLFGMDLFWACRLPQSQELLSLTRFLAVSGSWRVMMDVVMIGVFGGLYIVPLFAMIQTRTRPKERARMIAANNIVNALFMVLASVAGAVLIGVAGVSIPVFFLLLALANTAVGLYICWLVPEFAMRFLVWAITHTLYRFRHRDLDRIPETGPAVLVCNHVSYMDALLIIGACRRPVRFVIYEPIYRLFLLNFVFRAARAIPIASHRTNPKGLKNAFDEIAKALEKGEVVCIFPEGQLTRDGSLGIFKRGIERIVARNPVPVVPMALKGLWGSFFSHKNGHAMACLPRRFWSRVELVAGFPIDPVNVTANGLRERVLKLWHVNPKLKKEGAR</sequence>
<protein>
    <submittedName>
        <fullName evidence="10">MFS transporter</fullName>
    </submittedName>
</protein>
<feature type="transmembrane region" description="Helical" evidence="8">
    <location>
        <begin position="409"/>
        <end position="438"/>
    </location>
</feature>
<evidence type="ECO:0000256" key="8">
    <source>
        <dbReference type="SAM" id="Phobius"/>
    </source>
</evidence>
<evidence type="ECO:0000313" key="10">
    <source>
        <dbReference type="EMBL" id="BBO74860.1"/>
    </source>
</evidence>
<dbReference type="GO" id="GO:0016746">
    <property type="term" value="F:acyltransferase activity"/>
    <property type="evidence" value="ECO:0007669"/>
    <property type="project" value="InterPro"/>
</dbReference>
<dbReference type="SUPFAM" id="SSF69593">
    <property type="entry name" value="Glycerol-3-phosphate (1)-acyltransferase"/>
    <property type="match status" value="1"/>
</dbReference>
<keyword evidence="3" id="KW-1003">Cell membrane</keyword>
<gene>
    <name evidence="10" type="ORF">DSCW_22770</name>
</gene>
<feature type="region of interest" description="Disordered" evidence="7">
    <location>
        <begin position="1"/>
        <end position="28"/>
    </location>
</feature>
<organism evidence="10 11">
    <name type="scientific">Desulfosarcina widdelii</name>
    <dbReference type="NCBI Taxonomy" id="947919"/>
    <lineage>
        <taxon>Bacteria</taxon>
        <taxon>Pseudomonadati</taxon>
        <taxon>Thermodesulfobacteriota</taxon>
        <taxon>Desulfobacteria</taxon>
        <taxon>Desulfobacterales</taxon>
        <taxon>Desulfosarcinaceae</taxon>
        <taxon>Desulfosarcina</taxon>
    </lineage>
</organism>
<feature type="transmembrane region" description="Helical" evidence="8">
    <location>
        <begin position="257"/>
        <end position="277"/>
    </location>
</feature>
<evidence type="ECO:0000256" key="4">
    <source>
        <dbReference type="ARBA" id="ARBA00022692"/>
    </source>
</evidence>
<feature type="transmembrane region" description="Helical" evidence="8">
    <location>
        <begin position="178"/>
        <end position="198"/>
    </location>
</feature>
<evidence type="ECO:0000256" key="1">
    <source>
        <dbReference type="ARBA" id="ARBA00004651"/>
    </source>
</evidence>